<dbReference type="OrthoDB" id="8400972at2"/>
<dbReference type="EMBL" id="VFYP01000008">
    <property type="protein sequence ID" value="TPP04233.1"/>
    <property type="molecule type" value="Genomic_DNA"/>
</dbReference>
<reference evidence="1 2" key="1">
    <citation type="submission" date="2019-06" db="EMBL/GenBank/DDBJ databases">
        <title>Rhizobium sp. CL12 isolated from roots of soybean.</title>
        <authorList>
            <person name="Wang C."/>
        </authorList>
    </citation>
    <scope>NUCLEOTIDE SEQUENCE [LARGE SCALE GENOMIC DNA]</scope>
    <source>
        <strain evidence="1 2">CL12</strain>
    </source>
</reference>
<proteinExistence type="predicted"/>
<sequence length="230" mass="25535">MRHHLGENTVYIKDALRGIRFAARRGHEALKENAPRHLPSPASSIAVSALGELETIAKSVEGRFNKIARTMLGVSSRQLMGLSDALEATNSAYAFSDSYYRLIKVVLERYGVEDVFMSQRGLEEAFTKADRSEGILSYAAHLLIGIARLEGTLTSISKRRPDIPCHDLQRVAAFATMVAMLVDTKPHERIEVAYSAAELVLARRETVIQALTREDLQQTLALLEKFCAHV</sequence>
<organism evidence="1 2">
    <name type="scientific">Rhizobium glycinendophyticum</name>
    <dbReference type="NCBI Taxonomy" id="2589807"/>
    <lineage>
        <taxon>Bacteria</taxon>
        <taxon>Pseudomonadati</taxon>
        <taxon>Pseudomonadota</taxon>
        <taxon>Alphaproteobacteria</taxon>
        <taxon>Hyphomicrobiales</taxon>
        <taxon>Rhizobiaceae</taxon>
        <taxon>Rhizobium/Agrobacterium group</taxon>
        <taxon>Rhizobium</taxon>
    </lineage>
</organism>
<comment type="caution">
    <text evidence="1">The sequence shown here is derived from an EMBL/GenBank/DDBJ whole genome shotgun (WGS) entry which is preliminary data.</text>
</comment>
<evidence type="ECO:0000313" key="1">
    <source>
        <dbReference type="EMBL" id="TPP04233.1"/>
    </source>
</evidence>
<protein>
    <submittedName>
        <fullName evidence="1">Uncharacterized protein</fullName>
    </submittedName>
</protein>
<dbReference type="AlphaFoldDB" id="A0A504UGV5"/>
<keyword evidence="2" id="KW-1185">Reference proteome</keyword>
<evidence type="ECO:0000313" key="2">
    <source>
        <dbReference type="Proteomes" id="UP000316429"/>
    </source>
</evidence>
<accession>A0A504UGV5</accession>
<dbReference type="Proteomes" id="UP000316429">
    <property type="component" value="Unassembled WGS sequence"/>
</dbReference>
<name>A0A504UGV5_9HYPH</name>
<dbReference type="RefSeq" id="WP_140832298.1">
    <property type="nucleotide sequence ID" value="NZ_VFYP01000008.1"/>
</dbReference>
<gene>
    <name evidence="1" type="ORF">FJQ55_22520</name>
</gene>